<dbReference type="InterPro" id="IPR007357">
    <property type="entry name" value="PhrB-like"/>
</dbReference>
<dbReference type="Pfam" id="PF04244">
    <property type="entry name" value="DPRP"/>
    <property type="match status" value="1"/>
</dbReference>
<dbReference type="Proteomes" id="UP000237580">
    <property type="component" value="Unassembled WGS sequence"/>
</dbReference>
<dbReference type="AlphaFoldDB" id="A0AB38EGI6"/>
<evidence type="ECO:0000313" key="1">
    <source>
        <dbReference type="EMBL" id="SOQ11738.1"/>
    </source>
</evidence>
<comment type="caution">
    <text evidence="1">The sequence shown here is derived from an EMBL/GenBank/DDBJ whole genome shotgun (WGS) entry which is preliminary data.</text>
</comment>
<gene>
    <name evidence="1" type="ORF">NCPPB2254_03488</name>
</gene>
<name>A0AB38EGI6_9PSED</name>
<proteinExistence type="predicted"/>
<organism evidence="1 2">
    <name type="scientific">Pseudomonas syringae pv. persicae</name>
    <dbReference type="NCBI Taxonomy" id="237306"/>
    <lineage>
        <taxon>Bacteria</taxon>
        <taxon>Pseudomonadati</taxon>
        <taxon>Pseudomonadota</taxon>
        <taxon>Gammaproteobacteria</taxon>
        <taxon>Pseudomonadales</taxon>
        <taxon>Pseudomonadaceae</taxon>
        <taxon>Pseudomonas</taxon>
    </lineage>
</organism>
<reference evidence="1 2" key="1">
    <citation type="submission" date="2017-11" db="EMBL/GenBank/DDBJ databases">
        <authorList>
            <person name="Blom J."/>
        </authorList>
    </citation>
    <scope>NUCLEOTIDE SEQUENCE [LARGE SCALE GENOMIC DNA]</scope>
    <source>
        <strain evidence="1">NCPPB 2254</strain>
    </source>
</reference>
<dbReference type="InterPro" id="IPR052551">
    <property type="entry name" value="UV-DNA_repair_photolyase"/>
</dbReference>
<dbReference type="PANTHER" id="PTHR38657:SF1">
    <property type="entry name" value="SLR1343 PROTEIN"/>
    <property type="match status" value="1"/>
</dbReference>
<protein>
    <submittedName>
        <fullName evidence="1">Deoxyribodipyrimidine photolyase-like protein</fullName>
    </submittedName>
</protein>
<dbReference type="PANTHER" id="PTHR38657">
    <property type="entry name" value="SLR1343 PROTEIN"/>
    <property type="match status" value="1"/>
</dbReference>
<dbReference type="Gene3D" id="3.40.50.620">
    <property type="entry name" value="HUPs"/>
    <property type="match status" value="1"/>
</dbReference>
<sequence length="104" mass="11758">MYKNLHWYNFIGADATMTQSHQLHLVLGDQLSFELASLQNLNPEHATVLLVEVMEEASYVPHHPQKIALIFSAMRHFAEALRERGVRVQYVTLDDAQNTGSVPG</sequence>
<dbReference type="InterPro" id="IPR014729">
    <property type="entry name" value="Rossmann-like_a/b/a_fold"/>
</dbReference>
<evidence type="ECO:0000313" key="2">
    <source>
        <dbReference type="Proteomes" id="UP000237580"/>
    </source>
</evidence>
<accession>A0AB38EGI6</accession>
<dbReference type="EMBL" id="ODAM01000092">
    <property type="protein sequence ID" value="SOQ11738.1"/>
    <property type="molecule type" value="Genomic_DNA"/>
</dbReference>